<dbReference type="PANTHER" id="PTHR21368">
    <property type="entry name" value="50S RIBOSOMAL PROTEIN L9"/>
    <property type="match status" value="1"/>
</dbReference>
<dbReference type="InterPro" id="IPR036935">
    <property type="entry name" value="Ribosomal_bL9_N_sf"/>
</dbReference>
<dbReference type="InterPro" id="IPR036791">
    <property type="entry name" value="Ribosomal_bL9_C_sf"/>
</dbReference>
<dbReference type="SUPFAM" id="SSF55658">
    <property type="entry name" value="L9 N-domain-like"/>
    <property type="match status" value="1"/>
</dbReference>
<evidence type="ECO:0000313" key="9">
    <source>
        <dbReference type="EMBL" id="QCI27362.1"/>
    </source>
</evidence>
<evidence type="ECO:0000256" key="1">
    <source>
        <dbReference type="ARBA" id="ARBA00010605"/>
    </source>
</evidence>
<sequence>MKIILLKDIQNLGKFGNIITVKSGYARNYLIPYGMALFANKENIQNLQNKKQDVQIKEIIKIKNSYLRIRKIKEKTPIVIFSKASKKGKLFGSIGLKEILNAITGLGIKIKKNELIIRDGLIRNLGNYNIIFQPHKEVSCYIAIKILSR</sequence>
<dbReference type="InterPro" id="IPR020069">
    <property type="entry name" value="Ribosomal_bL9_C"/>
</dbReference>
<dbReference type="GO" id="GO:0019843">
    <property type="term" value="F:rRNA binding"/>
    <property type="evidence" value="ECO:0007669"/>
    <property type="project" value="UniProtKB-UniRule"/>
</dbReference>
<dbReference type="NCBIfam" id="TIGR00158">
    <property type="entry name" value="L9"/>
    <property type="match status" value="1"/>
</dbReference>
<dbReference type="GO" id="GO:0006412">
    <property type="term" value="P:translation"/>
    <property type="evidence" value="ECO:0007669"/>
    <property type="project" value="UniProtKB-UniRule"/>
</dbReference>
<reference evidence="9 10" key="1">
    <citation type="submission" date="2018-10" db="EMBL/GenBank/DDBJ databases">
        <title>Comparative functional genomics of the obligate endosymbiont Buchnera aphidicola.</title>
        <authorList>
            <person name="Chong R.A."/>
        </authorList>
    </citation>
    <scope>NUCLEOTIDE SEQUENCE [LARGE SCALE GENOMIC DNA]</scope>
    <source>
        <strain evidence="9 10">Tma</strain>
    </source>
</reference>
<dbReference type="EMBL" id="CP032996">
    <property type="protein sequence ID" value="QCI27362.1"/>
    <property type="molecule type" value="Genomic_DNA"/>
</dbReference>
<evidence type="ECO:0000256" key="7">
    <source>
        <dbReference type="HAMAP-Rule" id="MF_00503"/>
    </source>
</evidence>
<dbReference type="SUPFAM" id="SSF55653">
    <property type="entry name" value="Ribosomal protein L9 C-domain"/>
    <property type="match status" value="1"/>
</dbReference>
<evidence type="ECO:0000313" key="10">
    <source>
        <dbReference type="Proteomes" id="UP000298603"/>
    </source>
</evidence>
<evidence type="ECO:0000256" key="6">
    <source>
        <dbReference type="ARBA" id="ARBA00035292"/>
    </source>
</evidence>
<evidence type="ECO:0000256" key="5">
    <source>
        <dbReference type="ARBA" id="ARBA00023274"/>
    </source>
</evidence>
<dbReference type="HAMAP" id="MF_00503">
    <property type="entry name" value="Ribosomal_bL9"/>
    <property type="match status" value="1"/>
</dbReference>
<evidence type="ECO:0000259" key="8">
    <source>
        <dbReference type="PROSITE" id="PS00651"/>
    </source>
</evidence>
<dbReference type="RefSeq" id="WP_158349660.1">
    <property type="nucleotide sequence ID" value="NZ_CP032996.1"/>
</dbReference>
<dbReference type="AlphaFoldDB" id="A0A4D6YE10"/>
<proteinExistence type="inferred from homology"/>
<keyword evidence="4 7" id="KW-0689">Ribosomal protein</keyword>
<keyword evidence="2 7" id="KW-0699">rRNA-binding</keyword>
<comment type="function">
    <text evidence="7">Binds to the 23S rRNA.</text>
</comment>
<keyword evidence="10" id="KW-1185">Reference proteome</keyword>
<keyword evidence="3 7" id="KW-0694">RNA-binding</keyword>
<feature type="domain" description="Ribosomal protein L9" evidence="8">
    <location>
        <begin position="13"/>
        <end position="40"/>
    </location>
</feature>
<dbReference type="PROSITE" id="PS00651">
    <property type="entry name" value="RIBOSOMAL_L9"/>
    <property type="match status" value="1"/>
</dbReference>
<dbReference type="Proteomes" id="UP000298603">
    <property type="component" value="Chromosome"/>
</dbReference>
<dbReference type="InterPro" id="IPR009027">
    <property type="entry name" value="Ribosomal_bL9/RNase_H1_N"/>
</dbReference>
<dbReference type="InterPro" id="IPR000244">
    <property type="entry name" value="Ribosomal_bL9"/>
</dbReference>
<accession>A0A4D6YE10</accession>
<evidence type="ECO:0000256" key="2">
    <source>
        <dbReference type="ARBA" id="ARBA00022730"/>
    </source>
</evidence>
<dbReference type="Pfam" id="PF03948">
    <property type="entry name" value="Ribosomal_L9_C"/>
    <property type="match status" value="1"/>
</dbReference>
<organism evidence="9 10">
    <name type="scientific">Buchnera aphidicola</name>
    <name type="common">Therioaphis trifolii</name>
    <dbReference type="NCBI Taxonomy" id="1241884"/>
    <lineage>
        <taxon>Bacteria</taxon>
        <taxon>Pseudomonadati</taxon>
        <taxon>Pseudomonadota</taxon>
        <taxon>Gammaproteobacteria</taxon>
        <taxon>Enterobacterales</taxon>
        <taxon>Erwiniaceae</taxon>
        <taxon>Buchnera</taxon>
    </lineage>
</organism>
<dbReference type="Gene3D" id="3.10.430.100">
    <property type="entry name" value="Ribosomal protein L9, C-terminal domain"/>
    <property type="match status" value="1"/>
</dbReference>
<dbReference type="GO" id="GO:0005840">
    <property type="term" value="C:ribosome"/>
    <property type="evidence" value="ECO:0007669"/>
    <property type="project" value="UniProtKB-KW"/>
</dbReference>
<gene>
    <name evidence="7 9" type="primary">rplI</name>
    <name evidence="9" type="ORF">D9V81_01965</name>
</gene>
<protein>
    <recommendedName>
        <fullName evidence="6 7">Large ribosomal subunit protein bL9</fullName>
    </recommendedName>
</protein>
<name>A0A4D6YE10_9GAMM</name>
<dbReference type="Gene3D" id="3.40.5.10">
    <property type="entry name" value="Ribosomal protein L9, N-terminal domain"/>
    <property type="match status" value="1"/>
</dbReference>
<evidence type="ECO:0000256" key="3">
    <source>
        <dbReference type="ARBA" id="ARBA00022884"/>
    </source>
</evidence>
<dbReference type="OrthoDB" id="9788336at2"/>
<dbReference type="GO" id="GO:0003735">
    <property type="term" value="F:structural constituent of ribosome"/>
    <property type="evidence" value="ECO:0007669"/>
    <property type="project" value="InterPro"/>
</dbReference>
<dbReference type="GO" id="GO:1990904">
    <property type="term" value="C:ribonucleoprotein complex"/>
    <property type="evidence" value="ECO:0007669"/>
    <property type="project" value="UniProtKB-KW"/>
</dbReference>
<dbReference type="InterPro" id="IPR020594">
    <property type="entry name" value="Ribosomal_bL9_bac/chp"/>
</dbReference>
<comment type="similarity">
    <text evidence="1 7">Belongs to the bacterial ribosomal protein bL9 family.</text>
</comment>
<dbReference type="InterPro" id="IPR020070">
    <property type="entry name" value="Ribosomal_bL9_N"/>
</dbReference>
<dbReference type="Pfam" id="PF01281">
    <property type="entry name" value="Ribosomal_L9_N"/>
    <property type="match status" value="1"/>
</dbReference>
<evidence type="ECO:0000256" key="4">
    <source>
        <dbReference type="ARBA" id="ARBA00022980"/>
    </source>
</evidence>
<keyword evidence="5 7" id="KW-0687">Ribonucleoprotein</keyword>